<dbReference type="SUPFAM" id="SSF142906">
    <property type="entry name" value="YjbR-like"/>
    <property type="match status" value="1"/>
</dbReference>
<organism evidence="1 2">
    <name type="scientific">Labedella phragmitis</name>
    <dbReference type="NCBI Taxonomy" id="2498849"/>
    <lineage>
        <taxon>Bacteria</taxon>
        <taxon>Bacillati</taxon>
        <taxon>Actinomycetota</taxon>
        <taxon>Actinomycetes</taxon>
        <taxon>Micrococcales</taxon>
        <taxon>Microbacteriaceae</taxon>
        <taxon>Labedella</taxon>
    </lineage>
</organism>
<reference evidence="1 2" key="1">
    <citation type="submission" date="2018-12" db="EMBL/GenBank/DDBJ databases">
        <authorList>
            <person name="Li F."/>
        </authorList>
    </citation>
    <scope>NUCLEOTIDE SEQUENCE [LARGE SCALE GENOMIC DNA]</scope>
    <source>
        <strain evidence="1 2">11W25H-1</strain>
    </source>
</reference>
<keyword evidence="1" id="KW-0238">DNA-binding</keyword>
<name>A0A3S3ZTC4_9MICO</name>
<dbReference type="Proteomes" id="UP000288547">
    <property type="component" value="Unassembled WGS sequence"/>
</dbReference>
<protein>
    <submittedName>
        <fullName evidence="1">MmcQ/YjbR family DNA-binding protein</fullName>
    </submittedName>
</protein>
<dbReference type="Gene3D" id="3.90.1150.30">
    <property type="match status" value="1"/>
</dbReference>
<keyword evidence="2" id="KW-1185">Reference proteome</keyword>
<dbReference type="EMBL" id="RZNB01000001">
    <property type="protein sequence ID" value="RWZ53268.1"/>
    <property type="molecule type" value="Genomic_DNA"/>
</dbReference>
<dbReference type="Pfam" id="PF04237">
    <property type="entry name" value="YjbR"/>
    <property type="match status" value="1"/>
</dbReference>
<proteinExistence type="predicted"/>
<dbReference type="GO" id="GO:0003677">
    <property type="term" value="F:DNA binding"/>
    <property type="evidence" value="ECO:0007669"/>
    <property type="project" value="UniProtKB-KW"/>
</dbReference>
<evidence type="ECO:0000313" key="2">
    <source>
        <dbReference type="Proteomes" id="UP000288547"/>
    </source>
</evidence>
<dbReference type="AlphaFoldDB" id="A0A3S3ZTC4"/>
<evidence type="ECO:0000313" key="1">
    <source>
        <dbReference type="EMBL" id="RWZ53268.1"/>
    </source>
</evidence>
<accession>A0A3S3ZTC4</accession>
<dbReference type="InterPro" id="IPR058532">
    <property type="entry name" value="YjbR/MT2646/Rv2570-like"/>
</dbReference>
<dbReference type="InterPro" id="IPR038056">
    <property type="entry name" value="YjbR-like_sf"/>
</dbReference>
<sequence length="94" mass="10198">MDRPHSLVVKPDVEERRALLELPRVFVPPYFGPAGWIGIDVDESPRTDWTVIAELIDASYRQVALKRQVAALDAHPVVASMSPTAAAGHPASGN</sequence>
<gene>
    <name evidence="1" type="ORF">ELQ90_02975</name>
</gene>
<dbReference type="OrthoDB" id="8479417at2"/>
<comment type="caution">
    <text evidence="1">The sequence shown here is derived from an EMBL/GenBank/DDBJ whole genome shotgun (WGS) entry which is preliminary data.</text>
</comment>